<comment type="caution">
    <text evidence="1">The sequence shown here is derived from an EMBL/GenBank/DDBJ whole genome shotgun (WGS) entry which is preliminary data.</text>
</comment>
<sequence>MKQTVYVISGPAGAGKSTLSKALVHMLPRSARIEGDIVNHMVAGGYKPPWKSECLLELTWKNIADLSHNFVQAGMDVVIDYVAFPHEVSHLKQKLKEETGCTIKYIVLQVEDQELVRRDRLRPASQQMGPRSIELARQFRESGVNETFILDTTAVHDDHLDKVCQEIRTNDRYVL</sequence>
<proteinExistence type="predicted"/>
<evidence type="ECO:0000313" key="1">
    <source>
        <dbReference type="EMBL" id="KIL50998.1"/>
    </source>
</evidence>
<reference evidence="1 2" key="1">
    <citation type="submission" date="2015-01" db="EMBL/GenBank/DDBJ databases">
        <title>Jeotgalibacillus campisalis genome sequencing.</title>
        <authorList>
            <person name="Goh K.M."/>
            <person name="Chan K.-G."/>
            <person name="Yaakop A.S."/>
            <person name="Ee R."/>
            <person name="Gan H.M."/>
            <person name="Chan C.S."/>
        </authorList>
    </citation>
    <scope>NUCLEOTIDE SEQUENCE [LARGE SCALE GENOMIC DNA]</scope>
    <source>
        <strain evidence="1 2">SF-57</strain>
    </source>
</reference>
<dbReference type="Gene3D" id="3.40.50.300">
    <property type="entry name" value="P-loop containing nucleotide triphosphate hydrolases"/>
    <property type="match status" value="1"/>
</dbReference>
<name>A0A0C2W4Q8_9BACL</name>
<keyword evidence="2" id="KW-1185">Reference proteome</keyword>
<evidence type="ECO:0008006" key="3">
    <source>
        <dbReference type="Google" id="ProtNLM"/>
    </source>
</evidence>
<accession>A0A0C2W4Q8</accession>
<dbReference type="PATRIC" id="fig|220754.4.peg.899"/>
<dbReference type="AlphaFoldDB" id="A0A0C2W4Q8"/>
<dbReference type="OrthoDB" id="1649389at2"/>
<organism evidence="1 2">
    <name type="scientific">Jeotgalibacillus campisalis</name>
    <dbReference type="NCBI Taxonomy" id="220754"/>
    <lineage>
        <taxon>Bacteria</taxon>
        <taxon>Bacillati</taxon>
        <taxon>Bacillota</taxon>
        <taxon>Bacilli</taxon>
        <taxon>Bacillales</taxon>
        <taxon>Caryophanaceae</taxon>
        <taxon>Jeotgalibacillus</taxon>
    </lineage>
</organism>
<dbReference type="Pfam" id="PF13671">
    <property type="entry name" value="AAA_33"/>
    <property type="match status" value="1"/>
</dbReference>
<dbReference type="SUPFAM" id="SSF52540">
    <property type="entry name" value="P-loop containing nucleoside triphosphate hydrolases"/>
    <property type="match status" value="1"/>
</dbReference>
<dbReference type="EMBL" id="JXRR01000008">
    <property type="protein sequence ID" value="KIL50998.1"/>
    <property type="molecule type" value="Genomic_DNA"/>
</dbReference>
<evidence type="ECO:0000313" key="2">
    <source>
        <dbReference type="Proteomes" id="UP000031972"/>
    </source>
</evidence>
<dbReference type="RefSeq" id="WP_041055291.1">
    <property type="nucleotide sequence ID" value="NZ_JXRR01000008.1"/>
</dbReference>
<protein>
    <recommendedName>
        <fullName evidence="3">Gluconokinase</fullName>
    </recommendedName>
</protein>
<dbReference type="Proteomes" id="UP000031972">
    <property type="component" value="Unassembled WGS sequence"/>
</dbReference>
<gene>
    <name evidence="1" type="ORF">KR50_08790</name>
</gene>
<dbReference type="InterPro" id="IPR027417">
    <property type="entry name" value="P-loop_NTPase"/>
</dbReference>